<sequence>MNDCHSKADLHIHSKYSGLMKYMGLTFPDSVEEPKNIIRSAKKKGLDIIAITDHNTIRGGLETKKLEKEYGVEVIVGSEIMTKDGELLGLYLNEEIPKGLTAEETVEKIHAQGGLAIAPHPYSPICHALGDKIFNLKLDGVEVFNAYHRDGIINNIALKKVVNNYHKKPVAFIGNSDGHLAKMVGNGYTMFEGNSKEELYNSIVKRKTSFGGAPTPLQEIILWSYKMVYTSEKKIIKSMISKTELDIALHKKLLAILGGIIYVATPLPVVSGVLGNMYLKRKAKHKLKEVNKNIDNI</sequence>
<evidence type="ECO:0000313" key="4">
    <source>
        <dbReference type="Proteomes" id="UP000001106"/>
    </source>
</evidence>
<dbReference type="GO" id="GO:0035312">
    <property type="term" value="F:5'-3' DNA exonuclease activity"/>
    <property type="evidence" value="ECO:0007669"/>
    <property type="project" value="TreeGrafter"/>
</dbReference>
<dbReference type="Gene3D" id="3.20.20.140">
    <property type="entry name" value="Metal-dependent hydrolases"/>
    <property type="match status" value="1"/>
</dbReference>
<dbReference type="KEGG" id="mae:Maeo_0293"/>
<name>A6UTR0_META3</name>
<dbReference type="GeneID" id="5326511"/>
<dbReference type="RefSeq" id="WP_011973014.1">
    <property type="nucleotide sequence ID" value="NC_009635.1"/>
</dbReference>
<dbReference type="PANTHER" id="PTHR42924">
    <property type="entry name" value="EXONUCLEASE"/>
    <property type="match status" value="1"/>
</dbReference>
<keyword evidence="1" id="KW-1133">Transmembrane helix</keyword>
<protein>
    <submittedName>
        <fullName evidence="3">PHP domain protein</fullName>
    </submittedName>
</protein>
<dbReference type="Pfam" id="PF02811">
    <property type="entry name" value="PHP"/>
    <property type="match status" value="1"/>
</dbReference>
<keyword evidence="1" id="KW-0472">Membrane</keyword>
<dbReference type="InterPro" id="IPR052018">
    <property type="entry name" value="PHP_domain"/>
</dbReference>
<dbReference type="SUPFAM" id="SSF89550">
    <property type="entry name" value="PHP domain-like"/>
    <property type="match status" value="1"/>
</dbReference>
<evidence type="ECO:0000259" key="2">
    <source>
        <dbReference type="SMART" id="SM00481"/>
    </source>
</evidence>
<gene>
    <name evidence="3" type="ordered locus">Maeo_0293</name>
</gene>
<dbReference type="AlphaFoldDB" id="A6UTR0"/>
<dbReference type="HOGENOM" id="CLU_072983_1_0_2"/>
<keyword evidence="1" id="KW-0812">Transmembrane</keyword>
<organism evidence="3 4">
    <name type="scientific">Methanococcus aeolicus (strain ATCC BAA-1280 / DSM 17508 / OCM 812 / Nankai-3)</name>
    <dbReference type="NCBI Taxonomy" id="419665"/>
    <lineage>
        <taxon>Archaea</taxon>
        <taxon>Methanobacteriati</taxon>
        <taxon>Methanobacteriota</taxon>
        <taxon>Methanomada group</taxon>
        <taxon>Methanococci</taxon>
        <taxon>Methanococcales</taxon>
        <taxon>Methanococcaceae</taxon>
        <taxon>Methanococcus</taxon>
    </lineage>
</organism>
<accession>A6UTR0</accession>
<proteinExistence type="predicted"/>
<keyword evidence="4" id="KW-1185">Reference proteome</keyword>
<feature type="domain" description="Polymerase/histidinol phosphatase N-terminal" evidence="2">
    <location>
        <begin position="8"/>
        <end position="84"/>
    </location>
</feature>
<dbReference type="PANTHER" id="PTHR42924:SF3">
    <property type="entry name" value="POLYMERASE_HISTIDINOL PHOSPHATASE N-TERMINAL DOMAIN-CONTAINING PROTEIN"/>
    <property type="match status" value="1"/>
</dbReference>
<dbReference type="GO" id="GO:0004534">
    <property type="term" value="F:5'-3' RNA exonuclease activity"/>
    <property type="evidence" value="ECO:0007669"/>
    <property type="project" value="TreeGrafter"/>
</dbReference>
<dbReference type="Proteomes" id="UP000001106">
    <property type="component" value="Chromosome"/>
</dbReference>
<dbReference type="InterPro" id="IPR016195">
    <property type="entry name" value="Pol/histidinol_Pase-like"/>
</dbReference>
<dbReference type="InterPro" id="IPR003141">
    <property type="entry name" value="Pol/His_phosphatase_N"/>
</dbReference>
<evidence type="ECO:0000256" key="1">
    <source>
        <dbReference type="SAM" id="Phobius"/>
    </source>
</evidence>
<feature type="transmembrane region" description="Helical" evidence="1">
    <location>
        <begin position="253"/>
        <end position="279"/>
    </location>
</feature>
<reference evidence="3" key="1">
    <citation type="submission" date="2007-06" db="EMBL/GenBank/DDBJ databases">
        <title>Complete sequence of Methanococcus aeolicus Nankai-3.</title>
        <authorList>
            <consortium name="US DOE Joint Genome Institute"/>
            <person name="Copeland A."/>
            <person name="Lucas S."/>
            <person name="Lapidus A."/>
            <person name="Barry K."/>
            <person name="Glavina del Rio T."/>
            <person name="Dalin E."/>
            <person name="Tice H."/>
            <person name="Pitluck S."/>
            <person name="Chain P."/>
            <person name="Malfatti S."/>
            <person name="Shin M."/>
            <person name="Vergez L."/>
            <person name="Schmutz J."/>
            <person name="Larimer F."/>
            <person name="Land M."/>
            <person name="Hauser L."/>
            <person name="Kyrpides N."/>
            <person name="Lykidis A."/>
            <person name="Sieprawska-Lupa M."/>
            <person name="Whitman W.B."/>
            <person name="Richardson P."/>
        </authorList>
    </citation>
    <scope>NUCLEOTIDE SEQUENCE [LARGE SCALE GENOMIC DNA]</scope>
    <source>
        <strain evidence="3">Nankai-3</strain>
    </source>
</reference>
<dbReference type="EMBL" id="CP000743">
    <property type="protein sequence ID" value="ABR55882.1"/>
    <property type="molecule type" value="Genomic_DNA"/>
</dbReference>
<dbReference type="SMART" id="SM00481">
    <property type="entry name" value="POLIIIAc"/>
    <property type="match status" value="1"/>
</dbReference>
<dbReference type="OrthoDB" id="63337at2157"/>
<dbReference type="STRING" id="419665.Maeo_0293"/>
<evidence type="ECO:0000313" key="3">
    <source>
        <dbReference type="EMBL" id="ABR55882.1"/>
    </source>
</evidence>
<dbReference type="CDD" id="cd07432">
    <property type="entry name" value="PHP_HisPPase"/>
    <property type="match status" value="1"/>
</dbReference>
<dbReference type="eggNOG" id="arCOG00302">
    <property type="taxonomic scope" value="Archaea"/>
</dbReference>
<dbReference type="InterPro" id="IPR004013">
    <property type="entry name" value="PHP_dom"/>
</dbReference>